<protein>
    <submittedName>
        <fullName evidence="2">Rubredoxin</fullName>
    </submittedName>
</protein>
<organism evidence="2">
    <name type="scientific">uncultured spirochete</name>
    <dbReference type="NCBI Taxonomy" id="156406"/>
    <lineage>
        <taxon>Bacteria</taxon>
        <taxon>Pseudomonadati</taxon>
        <taxon>Spirochaetota</taxon>
        <taxon>Spirochaetia</taxon>
        <taxon>Spirochaetales</taxon>
        <taxon>environmental samples</taxon>
    </lineage>
</organism>
<dbReference type="InterPro" id="IPR024934">
    <property type="entry name" value="Rubredoxin-like_dom"/>
</dbReference>
<dbReference type="Gene3D" id="2.20.28.10">
    <property type="match status" value="1"/>
</dbReference>
<dbReference type="AlphaFoldDB" id="A0A3P3XNV0"/>
<proteinExistence type="predicted"/>
<sequence length="163" mass="17633">MEHAYGPVFSNLAKACEKQFRTREAELLWKLSGYFDGAVPSVGEVLSSGRADRAGPSLDARKPASFQGLAAALAADETEHFDSIKTEATAAKDRGALRMTVWGSKVNAIQQSVVERYAKQGDALLQDKSVFVCEACGFIFIGQEAPEICPVCKAPRSRFSKIS</sequence>
<dbReference type="EMBL" id="FWDO01000004">
    <property type="protein sequence ID" value="SLM17950.1"/>
    <property type="molecule type" value="Genomic_DNA"/>
</dbReference>
<feature type="domain" description="Rubredoxin-like" evidence="1">
    <location>
        <begin position="128"/>
        <end position="162"/>
    </location>
</feature>
<name>A0A3P3XNV0_9SPIR</name>
<evidence type="ECO:0000259" key="1">
    <source>
        <dbReference type="PROSITE" id="PS50903"/>
    </source>
</evidence>
<dbReference type="CDD" id="cd00729">
    <property type="entry name" value="rubredoxin_SM"/>
    <property type="match status" value="1"/>
</dbReference>
<dbReference type="Pfam" id="PF21349">
    <property type="entry name" value="RUBY_RBDX"/>
    <property type="match status" value="1"/>
</dbReference>
<accession>A0A3P3XNV0</accession>
<gene>
    <name evidence="2" type="ORF">SPIRO4BDMA_40522</name>
</gene>
<dbReference type="SUPFAM" id="SSF57802">
    <property type="entry name" value="Rubredoxin-like"/>
    <property type="match status" value="1"/>
</dbReference>
<dbReference type="GO" id="GO:0005506">
    <property type="term" value="F:iron ion binding"/>
    <property type="evidence" value="ECO:0007669"/>
    <property type="project" value="InterPro"/>
</dbReference>
<dbReference type="InterPro" id="IPR048574">
    <property type="entry name" value="RUBY_RBDX"/>
</dbReference>
<dbReference type="PROSITE" id="PS50903">
    <property type="entry name" value="RUBREDOXIN_LIKE"/>
    <property type="match status" value="1"/>
</dbReference>
<evidence type="ECO:0000313" key="2">
    <source>
        <dbReference type="EMBL" id="SLM17950.1"/>
    </source>
</evidence>
<reference evidence="2" key="1">
    <citation type="submission" date="2017-02" db="EMBL/GenBank/DDBJ databases">
        <authorList>
            <person name="Regsiter A."/>
            <person name="William W."/>
        </authorList>
    </citation>
    <scope>NUCLEOTIDE SEQUENCE</scope>
    <source>
        <strain evidence="2">BdmA 4</strain>
    </source>
</reference>